<keyword evidence="2" id="KW-0808">Transferase</keyword>
<dbReference type="EMBL" id="BDQX01000381">
    <property type="protein sequence ID" value="GBG11060.1"/>
    <property type="molecule type" value="Genomic_DNA"/>
</dbReference>
<comment type="caution">
    <text evidence="2">The sequence shown here is derived from an EMBL/GenBank/DDBJ whole genome shotgun (WGS) entry which is preliminary data.</text>
</comment>
<evidence type="ECO:0000313" key="3">
    <source>
        <dbReference type="Proteomes" id="UP000245202"/>
    </source>
</evidence>
<dbReference type="Pfam" id="PF13673">
    <property type="entry name" value="Acetyltransf_10"/>
    <property type="match status" value="1"/>
</dbReference>
<dbReference type="GO" id="GO:0016747">
    <property type="term" value="F:acyltransferase activity, transferring groups other than amino-acyl groups"/>
    <property type="evidence" value="ECO:0007669"/>
    <property type="project" value="InterPro"/>
</dbReference>
<name>A0A2R5EWN0_9BACL</name>
<evidence type="ECO:0000259" key="1">
    <source>
        <dbReference type="PROSITE" id="PS51186"/>
    </source>
</evidence>
<feature type="domain" description="N-acetyltransferase" evidence="1">
    <location>
        <begin position="3"/>
        <end position="138"/>
    </location>
</feature>
<organism evidence="2 3">
    <name type="scientific">Paenibacillus agaridevorans</name>
    <dbReference type="NCBI Taxonomy" id="171404"/>
    <lineage>
        <taxon>Bacteria</taxon>
        <taxon>Bacillati</taxon>
        <taxon>Bacillota</taxon>
        <taxon>Bacilli</taxon>
        <taxon>Bacillales</taxon>
        <taxon>Paenibacillaceae</taxon>
        <taxon>Paenibacillus</taxon>
    </lineage>
</organism>
<dbReference type="InterPro" id="IPR000182">
    <property type="entry name" value="GNAT_dom"/>
</dbReference>
<sequence>MDINIRRIDKEQAWLLRHLVMWPEKEFDFIKLDDDGLGKHYGLFEGDELVSVVSLFAQGDQAQFRKFATLATEQNKGYGSRLLSYVIGEAERAGVKRIYCNARVNKVAFYEKFGLRATGSAFSKSGKDYVIMERCYLSFI</sequence>
<proteinExistence type="predicted"/>
<reference evidence="2 3" key="1">
    <citation type="submission" date="2017-08" db="EMBL/GenBank/DDBJ databases">
        <title>Substantial Increase in Enzyme Production by Combined Drug-Resistance Mutations in Paenibacillus agaridevorans.</title>
        <authorList>
            <person name="Tanaka Y."/>
            <person name="Funane K."/>
            <person name="Hosaka T."/>
            <person name="Shiwa Y."/>
            <person name="Fujita N."/>
            <person name="Miyazaki T."/>
            <person name="Yoshikawa H."/>
            <person name="Murakami K."/>
            <person name="Kasahara K."/>
            <person name="Inaoka T."/>
            <person name="Hiraga Y."/>
            <person name="Ochi K."/>
        </authorList>
    </citation>
    <scope>NUCLEOTIDE SEQUENCE [LARGE SCALE GENOMIC DNA]</scope>
    <source>
        <strain evidence="2 3">T-3040</strain>
    </source>
</reference>
<gene>
    <name evidence="2" type="ORF">PAT3040_05839</name>
</gene>
<dbReference type="InterPro" id="IPR016181">
    <property type="entry name" value="Acyl_CoA_acyltransferase"/>
</dbReference>
<dbReference type="SUPFAM" id="SSF55729">
    <property type="entry name" value="Acyl-CoA N-acyltransferases (Nat)"/>
    <property type="match status" value="1"/>
</dbReference>
<dbReference type="PROSITE" id="PS51186">
    <property type="entry name" value="GNAT"/>
    <property type="match status" value="1"/>
</dbReference>
<accession>A0A2R5EWN0</accession>
<dbReference type="Gene3D" id="3.40.630.30">
    <property type="match status" value="1"/>
</dbReference>
<evidence type="ECO:0000313" key="2">
    <source>
        <dbReference type="EMBL" id="GBG11060.1"/>
    </source>
</evidence>
<dbReference type="AlphaFoldDB" id="A0A2R5EWN0"/>
<keyword evidence="3" id="KW-1185">Reference proteome</keyword>
<dbReference type="CDD" id="cd04301">
    <property type="entry name" value="NAT_SF"/>
    <property type="match status" value="1"/>
</dbReference>
<dbReference type="Proteomes" id="UP000245202">
    <property type="component" value="Unassembled WGS sequence"/>
</dbReference>
<protein>
    <submittedName>
        <fullName evidence="2">N-acetyltransferase</fullName>
    </submittedName>
</protein>